<evidence type="ECO:0000256" key="1">
    <source>
        <dbReference type="SAM" id="MobiDB-lite"/>
    </source>
</evidence>
<dbReference type="PANTHER" id="PTHR33133">
    <property type="entry name" value="OS08G0107100 PROTEIN-RELATED"/>
    <property type="match status" value="1"/>
</dbReference>
<comment type="caution">
    <text evidence="3">The sequence shown here is derived from an EMBL/GenBank/DDBJ whole genome shotgun (WGS) entry which is preliminary data.</text>
</comment>
<keyword evidence="2" id="KW-1133">Transmembrane helix</keyword>
<dbReference type="InterPro" id="IPR055966">
    <property type="entry name" value="DUF7544"/>
</dbReference>
<dbReference type="EMBL" id="BAAABW010000014">
    <property type="protein sequence ID" value="GAA0348026.1"/>
    <property type="molecule type" value="Genomic_DNA"/>
</dbReference>
<feature type="transmembrane region" description="Helical" evidence="2">
    <location>
        <begin position="136"/>
        <end position="159"/>
    </location>
</feature>
<feature type="compositionally biased region" description="Gly residues" evidence="1">
    <location>
        <begin position="80"/>
        <end position="97"/>
    </location>
</feature>
<organism evidence="3 4">
    <name type="scientific">Streptomyces blastmyceticus</name>
    <dbReference type="NCBI Taxonomy" id="68180"/>
    <lineage>
        <taxon>Bacteria</taxon>
        <taxon>Bacillati</taxon>
        <taxon>Actinomycetota</taxon>
        <taxon>Actinomycetes</taxon>
        <taxon>Kitasatosporales</taxon>
        <taxon>Streptomycetaceae</taxon>
        <taxon>Streptomyces</taxon>
    </lineage>
</organism>
<name>A0ABP3GKC0_9ACTN</name>
<proteinExistence type="predicted"/>
<feature type="transmembrane region" description="Helical" evidence="2">
    <location>
        <begin position="192"/>
        <end position="217"/>
    </location>
</feature>
<feature type="region of interest" description="Disordered" evidence="1">
    <location>
        <begin position="1"/>
        <end position="103"/>
    </location>
</feature>
<accession>A0ABP3GKC0</accession>
<reference evidence="4" key="1">
    <citation type="journal article" date="2019" name="Int. J. Syst. Evol. Microbiol.">
        <title>The Global Catalogue of Microorganisms (GCM) 10K type strain sequencing project: providing services to taxonomists for standard genome sequencing and annotation.</title>
        <authorList>
            <consortium name="The Broad Institute Genomics Platform"/>
            <consortium name="The Broad Institute Genome Sequencing Center for Infectious Disease"/>
            <person name="Wu L."/>
            <person name="Ma J."/>
        </authorList>
    </citation>
    <scope>NUCLEOTIDE SEQUENCE [LARGE SCALE GENOMIC DNA]</scope>
    <source>
        <strain evidence="4">JCM 4565</strain>
    </source>
</reference>
<feature type="transmembrane region" description="Helical" evidence="2">
    <location>
        <begin position="321"/>
        <end position="345"/>
    </location>
</feature>
<feature type="transmembrane region" description="Helical" evidence="2">
    <location>
        <begin position="269"/>
        <end position="291"/>
    </location>
</feature>
<gene>
    <name evidence="3" type="ORF">GCM10010319_25800</name>
</gene>
<evidence type="ECO:0000313" key="3">
    <source>
        <dbReference type="EMBL" id="GAA0348026.1"/>
    </source>
</evidence>
<keyword evidence="2" id="KW-0812">Transmembrane</keyword>
<protein>
    <submittedName>
        <fullName evidence="3">Glycerophosphoryl diester phosphodiesterase membrane domain-containing protein</fullName>
    </submittedName>
</protein>
<evidence type="ECO:0000313" key="4">
    <source>
        <dbReference type="Proteomes" id="UP001500063"/>
    </source>
</evidence>
<sequence>MNDTPGRNSPGPSPSDEQPAVVPEEPTPADQTPRTGEDARGSQWAREQPPGGQWSTPSAVPPQTRRTTRERARANSGHQQPGGGGGWGPQAAGGGWGNWTPPVRAPQPGVIPLRPLAVGEIIDGAIRTVRVQWRTALGISLALAVGTQTVATVVTGLWFRDVPDLQSLADSETLTPRELLDAIGSSLGGVGVAWAVGLIGSIIATAMLTVMVSRAILGRTSTIGEAWRSARPQLAGMFGLLVLLPLMICAVFAVGLGVGLLVAAAGAEAAGSALALLGGLGSLVAGAWLWIRYSLAVPALMLEKQGVIASMRRSAKLVRGAWWRVFGVQLLAVALTFVVSMIAQLPVGVVETLVAGGSGTSDSTGWPTLIVSGIGAVISSTLAFPVTAAVTALLYTDQRIRRESLDLELVRAAGSGE</sequence>
<evidence type="ECO:0000256" key="2">
    <source>
        <dbReference type="SAM" id="Phobius"/>
    </source>
</evidence>
<keyword evidence="4" id="KW-1185">Reference proteome</keyword>
<feature type="transmembrane region" description="Helical" evidence="2">
    <location>
        <begin position="238"/>
        <end position="263"/>
    </location>
</feature>
<dbReference type="PANTHER" id="PTHR33133:SF1">
    <property type="entry name" value="EXPRESSED PROTEIN-RELATED"/>
    <property type="match status" value="1"/>
</dbReference>
<keyword evidence="2" id="KW-0472">Membrane</keyword>
<dbReference type="Pfam" id="PF24400">
    <property type="entry name" value="DUF7544"/>
    <property type="match status" value="1"/>
</dbReference>
<dbReference type="Proteomes" id="UP001500063">
    <property type="component" value="Unassembled WGS sequence"/>
</dbReference>
<dbReference type="RefSeq" id="WP_344117926.1">
    <property type="nucleotide sequence ID" value="NZ_BAAABW010000014.1"/>
</dbReference>
<feature type="transmembrane region" description="Helical" evidence="2">
    <location>
        <begin position="365"/>
        <end position="395"/>
    </location>
</feature>